<keyword evidence="4" id="KW-0804">Transcription</keyword>
<evidence type="ECO:0000313" key="6">
    <source>
        <dbReference type="EMBL" id="KAK9105932.1"/>
    </source>
</evidence>
<accession>A0AAP0FC62</accession>
<dbReference type="GO" id="GO:0005667">
    <property type="term" value="C:transcription regulator complex"/>
    <property type="evidence" value="ECO:0007669"/>
    <property type="project" value="TreeGrafter"/>
</dbReference>
<name>A0AAP0FC62_9MAGN</name>
<keyword evidence="7" id="KW-1185">Reference proteome</keyword>
<dbReference type="EMBL" id="JBBNAG010000009">
    <property type="protein sequence ID" value="KAK9105932.1"/>
    <property type="molecule type" value="Genomic_DNA"/>
</dbReference>
<proteinExistence type="inferred from homology"/>
<dbReference type="PANTHER" id="PTHR12691:SF10">
    <property type="entry name" value="MEDIATOR OF RNA POLYMERASE II TRANSCRIPTION SUBUNIT 23"/>
    <property type="match status" value="1"/>
</dbReference>
<dbReference type="GO" id="GO:0010628">
    <property type="term" value="P:positive regulation of gene expression"/>
    <property type="evidence" value="ECO:0007669"/>
    <property type="project" value="TreeGrafter"/>
</dbReference>
<keyword evidence="5" id="KW-0539">Nucleus</keyword>
<dbReference type="GO" id="GO:0006357">
    <property type="term" value="P:regulation of transcription by RNA polymerase II"/>
    <property type="evidence" value="ECO:0007669"/>
    <property type="project" value="TreeGrafter"/>
</dbReference>
<dbReference type="AlphaFoldDB" id="A0AAP0FC62"/>
<organism evidence="6 7">
    <name type="scientific">Stephania cephalantha</name>
    <dbReference type="NCBI Taxonomy" id="152367"/>
    <lineage>
        <taxon>Eukaryota</taxon>
        <taxon>Viridiplantae</taxon>
        <taxon>Streptophyta</taxon>
        <taxon>Embryophyta</taxon>
        <taxon>Tracheophyta</taxon>
        <taxon>Spermatophyta</taxon>
        <taxon>Magnoliopsida</taxon>
        <taxon>Ranunculales</taxon>
        <taxon>Menispermaceae</taxon>
        <taxon>Menispermoideae</taxon>
        <taxon>Cissampelideae</taxon>
        <taxon>Stephania</taxon>
    </lineage>
</organism>
<comment type="similarity">
    <text evidence="2">Belongs to the Mediator complex subunit 23 family.</text>
</comment>
<protein>
    <submittedName>
        <fullName evidence="6">Uncharacterized protein</fullName>
    </submittedName>
</protein>
<evidence type="ECO:0000256" key="3">
    <source>
        <dbReference type="ARBA" id="ARBA00023015"/>
    </source>
</evidence>
<comment type="subcellular location">
    <subcellularLocation>
        <location evidence="1">Nucleus</location>
    </subcellularLocation>
</comment>
<evidence type="ECO:0000256" key="4">
    <source>
        <dbReference type="ARBA" id="ARBA00023163"/>
    </source>
</evidence>
<comment type="caution">
    <text evidence="6">The sequence shown here is derived from an EMBL/GenBank/DDBJ whole genome shotgun (WGS) entry which is preliminary data.</text>
</comment>
<gene>
    <name evidence="6" type="ORF">Scep_022776</name>
</gene>
<dbReference type="Proteomes" id="UP001419268">
    <property type="component" value="Unassembled WGS sequence"/>
</dbReference>
<evidence type="ECO:0000313" key="7">
    <source>
        <dbReference type="Proteomes" id="UP001419268"/>
    </source>
</evidence>
<evidence type="ECO:0000256" key="5">
    <source>
        <dbReference type="ARBA" id="ARBA00023242"/>
    </source>
</evidence>
<reference evidence="6 7" key="1">
    <citation type="submission" date="2024-01" db="EMBL/GenBank/DDBJ databases">
        <title>Genome assemblies of Stephania.</title>
        <authorList>
            <person name="Yang L."/>
        </authorList>
    </citation>
    <scope>NUCLEOTIDE SEQUENCE [LARGE SCALE GENOMIC DNA]</scope>
    <source>
        <strain evidence="6">JXDWG</strain>
        <tissue evidence="6">Leaf</tissue>
    </source>
</reference>
<dbReference type="PANTHER" id="PTHR12691">
    <property type="entry name" value="MEDIATOR OF RNA POLYMERASE II TRANSCRIPTION SUBUNIT 23"/>
    <property type="match status" value="1"/>
</dbReference>
<evidence type="ECO:0000256" key="1">
    <source>
        <dbReference type="ARBA" id="ARBA00004123"/>
    </source>
</evidence>
<dbReference type="GO" id="GO:0016592">
    <property type="term" value="C:mediator complex"/>
    <property type="evidence" value="ECO:0007669"/>
    <property type="project" value="TreeGrafter"/>
</dbReference>
<keyword evidence="3" id="KW-0805">Transcription regulation</keyword>
<sequence>MATCQHTWSEKTMRYFPPLIREHLTGRMDKRVHATQAWQQAETTVINQCKQLLSPSADPSYVMTYINHSFPQHRKYLCAGAWMLMHSHPDTINFANLDILLKASGNLAVFVWKHELFPLDILILALIDRDDDPHALRIVISLLERPEIPQRIKLFCINRGPPEHWLHSGISKRTDLQKALGNHLSWKESFEALTNTQEASLEASNTLFPPFFDDLTGRFCFQLFLVVYRLIENDAHRSN</sequence>
<evidence type="ECO:0000256" key="2">
    <source>
        <dbReference type="ARBA" id="ARBA00010222"/>
    </source>
</evidence>
<dbReference type="InterPro" id="IPR021629">
    <property type="entry name" value="Mediator_Med23"/>
</dbReference>